<dbReference type="EMBL" id="ACFC01000003">
    <property type="protein sequence ID" value="EEE07660.1"/>
    <property type="molecule type" value="Genomic_DNA"/>
</dbReference>
<name>B9BM00_9BURK</name>
<evidence type="ECO:0000313" key="1">
    <source>
        <dbReference type="EMBL" id="EEE07660.1"/>
    </source>
</evidence>
<dbReference type="Proteomes" id="UP000004535">
    <property type="component" value="Unassembled WGS sequence"/>
</dbReference>
<reference evidence="1 2" key="1">
    <citation type="journal article" date="2012" name="J. Bacteriol.">
        <title>Draft Genome Sequence Determination for Cystic Fibrosis and Chronic Granulomatous Disease Burkholderia multivorans Isolates.</title>
        <authorList>
            <person name="Varga J.J."/>
            <person name="Losada L."/>
            <person name="Zelazny A.M."/>
            <person name="Brinkac L."/>
            <person name="Harkins D."/>
            <person name="Radune D."/>
            <person name="Hostetler J."/>
            <person name="Sampaio E.P."/>
            <person name="Ronning C.M."/>
            <person name="Nierman W.C."/>
            <person name="Greenberg D.E."/>
            <person name="Holland S.M."/>
            <person name="Goldberg J.B."/>
        </authorList>
    </citation>
    <scope>NUCLEOTIDE SEQUENCE [LARGE SCALE GENOMIC DNA]</scope>
    <source>
        <strain evidence="1 2">CGD2</strain>
    </source>
</reference>
<gene>
    <name evidence="1" type="ORF">BURMUCGD2_1869</name>
</gene>
<proteinExistence type="predicted"/>
<comment type="caution">
    <text evidence="1">The sequence shown here is derived from an EMBL/GenBank/DDBJ whole genome shotgun (WGS) entry which is preliminary data.</text>
</comment>
<accession>B9BM00</accession>
<organism evidence="1 2">
    <name type="scientific">Burkholderia multivorans CGD2</name>
    <dbReference type="NCBI Taxonomy" id="513052"/>
    <lineage>
        <taxon>Bacteria</taxon>
        <taxon>Pseudomonadati</taxon>
        <taxon>Pseudomonadota</taxon>
        <taxon>Betaproteobacteria</taxon>
        <taxon>Burkholderiales</taxon>
        <taxon>Burkholderiaceae</taxon>
        <taxon>Burkholderia</taxon>
        <taxon>Burkholderia cepacia complex</taxon>
    </lineage>
</organism>
<evidence type="ECO:0000313" key="2">
    <source>
        <dbReference type="Proteomes" id="UP000004535"/>
    </source>
</evidence>
<protein>
    <submittedName>
        <fullName evidence="1">Uncharacterized protein</fullName>
    </submittedName>
</protein>
<sequence>MRGWSSPANKAFASGSRLHIVDAKRKNSESLANIGKIRF</sequence>
<dbReference type="AlphaFoldDB" id="B9BM00"/>